<accession>A0A5R8KK37</accession>
<dbReference type="Proteomes" id="UP000306196">
    <property type="component" value="Unassembled WGS sequence"/>
</dbReference>
<protein>
    <recommendedName>
        <fullName evidence="4">DUF4149 domain-containing protein</fullName>
    </recommendedName>
</protein>
<feature type="transmembrane region" description="Helical" evidence="1">
    <location>
        <begin position="122"/>
        <end position="143"/>
    </location>
</feature>
<sequence length="145" mass="16007">MNTATALINPCTLNLALLFAGLANFGILFASALTPKVLDWKNELQKLPPLLHRLFWVYGIFIVLTIIGIGTLTLTFREPMAGGNAPARGIAAFAAVFWGARLLVQCFVFDARPYLTNSWLKLGYHALTVTFILLTVIYTFTAFQP</sequence>
<comment type="caution">
    <text evidence="2">The sequence shown here is derived from an EMBL/GenBank/DDBJ whole genome shotgun (WGS) entry which is preliminary data.</text>
</comment>
<evidence type="ECO:0008006" key="4">
    <source>
        <dbReference type="Google" id="ProtNLM"/>
    </source>
</evidence>
<feature type="transmembrane region" description="Helical" evidence="1">
    <location>
        <begin position="89"/>
        <end position="110"/>
    </location>
</feature>
<keyword evidence="3" id="KW-1185">Reference proteome</keyword>
<keyword evidence="1" id="KW-1133">Transmembrane helix</keyword>
<dbReference type="AlphaFoldDB" id="A0A5R8KK37"/>
<reference evidence="2 3" key="1">
    <citation type="submission" date="2019-05" db="EMBL/GenBank/DDBJ databases">
        <title>Verrucobacter flavum gen. nov., sp. nov. a new member of the family Verrucomicrobiaceae.</title>
        <authorList>
            <person name="Szuroczki S."/>
            <person name="Abbaszade G."/>
            <person name="Szabo A."/>
            <person name="Felfoldi T."/>
            <person name="Schumann P."/>
            <person name="Boka K."/>
            <person name="Keki Z."/>
            <person name="Toumi M."/>
            <person name="Toth E."/>
        </authorList>
    </citation>
    <scope>NUCLEOTIDE SEQUENCE [LARGE SCALE GENOMIC DNA]</scope>
    <source>
        <strain evidence="2 3">MG-N-17</strain>
    </source>
</reference>
<evidence type="ECO:0000313" key="3">
    <source>
        <dbReference type="Proteomes" id="UP000306196"/>
    </source>
</evidence>
<dbReference type="EMBL" id="VAUV01000001">
    <property type="protein sequence ID" value="TLD72617.1"/>
    <property type="molecule type" value="Genomic_DNA"/>
</dbReference>
<feature type="transmembrane region" description="Helical" evidence="1">
    <location>
        <begin position="12"/>
        <end position="34"/>
    </location>
</feature>
<dbReference type="OrthoDB" id="2678466at2"/>
<proteinExistence type="predicted"/>
<evidence type="ECO:0000256" key="1">
    <source>
        <dbReference type="SAM" id="Phobius"/>
    </source>
</evidence>
<keyword evidence="1" id="KW-0472">Membrane</keyword>
<organism evidence="2 3">
    <name type="scientific">Phragmitibacter flavus</name>
    <dbReference type="NCBI Taxonomy" id="2576071"/>
    <lineage>
        <taxon>Bacteria</taxon>
        <taxon>Pseudomonadati</taxon>
        <taxon>Verrucomicrobiota</taxon>
        <taxon>Verrucomicrobiia</taxon>
        <taxon>Verrucomicrobiales</taxon>
        <taxon>Verrucomicrobiaceae</taxon>
        <taxon>Phragmitibacter</taxon>
    </lineage>
</organism>
<feature type="transmembrane region" description="Helical" evidence="1">
    <location>
        <begin position="54"/>
        <end position="77"/>
    </location>
</feature>
<gene>
    <name evidence="2" type="ORF">FEM03_00640</name>
</gene>
<dbReference type="RefSeq" id="WP_138084240.1">
    <property type="nucleotide sequence ID" value="NZ_VAUV01000001.1"/>
</dbReference>
<keyword evidence="1" id="KW-0812">Transmembrane</keyword>
<name>A0A5R8KK37_9BACT</name>
<evidence type="ECO:0000313" key="2">
    <source>
        <dbReference type="EMBL" id="TLD72617.1"/>
    </source>
</evidence>